<proteinExistence type="predicted"/>
<reference evidence="1" key="1">
    <citation type="submission" date="2014-09" db="EMBL/GenBank/DDBJ databases">
        <authorList>
            <person name="Magalhaes I.L.F."/>
            <person name="Oliveira U."/>
            <person name="Santos F.R."/>
            <person name="Vidigal T.H.D.A."/>
            <person name="Brescovit A.D."/>
            <person name="Santos A.J."/>
        </authorList>
    </citation>
    <scope>NUCLEOTIDE SEQUENCE</scope>
    <source>
        <tissue evidence="1">Shoot tissue taken approximately 20 cm above the soil surface</tissue>
    </source>
</reference>
<dbReference type="EMBL" id="GBRH01267618">
    <property type="protein sequence ID" value="JAD30277.1"/>
    <property type="molecule type" value="Transcribed_RNA"/>
</dbReference>
<organism evidence="1">
    <name type="scientific">Arundo donax</name>
    <name type="common">Giant reed</name>
    <name type="synonym">Donax arundinaceus</name>
    <dbReference type="NCBI Taxonomy" id="35708"/>
    <lineage>
        <taxon>Eukaryota</taxon>
        <taxon>Viridiplantae</taxon>
        <taxon>Streptophyta</taxon>
        <taxon>Embryophyta</taxon>
        <taxon>Tracheophyta</taxon>
        <taxon>Spermatophyta</taxon>
        <taxon>Magnoliopsida</taxon>
        <taxon>Liliopsida</taxon>
        <taxon>Poales</taxon>
        <taxon>Poaceae</taxon>
        <taxon>PACMAD clade</taxon>
        <taxon>Arundinoideae</taxon>
        <taxon>Arundineae</taxon>
        <taxon>Arundo</taxon>
    </lineage>
</organism>
<sequence>MQKPGIRGQVAEQRSWEQGMTIVAGNITVKAGGTAILKRILRNQTLEIRALIHGIVGREAVRRMFQSTDQGGSS</sequence>
<reference evidence="1" key="2">
    <citation type="journal article" date="2015" name="Data Brief">
        <title>Shoot transcriptome of the giant reed, Arundo donax.</title>
        <authorList>
            <person name="Barrero R.A."/>
            <person name="Guerrero F.D."/>
            <person name="Moolhuijzen P."/>
            <person name="Goolsby J.A."/>
            <person name="Tidwell J."/>
            <person name="Bellgard S.E."/>
            <person name="Bellgard M.I."/>
        </authorList>
    </citation>
    <scope>NUCLEOTIDE SEQUENCE</scope>
    <source>
        <tissue evidence="1">Shoot tissue taken approximately 20 cm above the soil surface</tissue>
    </source>
</reference>
<name>A0A0A8Z5Z4_ARUDO</name>
<protein>
    <submittedName>
        <fullName evidence="1">Uncharacterized protein</fullName>
    </submittedName>
</protein>
<dbReference type="AlphaFoldDB" id="A0A0A8Z5Z4"/>
<evidence type="ECO:0000313" key="1">
    <source>
        <dbReference type="EMBL" id="JAD30277.1"/>
    </source>
</evidence>
<accession>A0A0A8Z5Z4</accession>